<dbReference type="EMBL" id="CP000050">
    <property type="protein sequence ID" value="AAY49249.1"/>
    <property type="molecule type" value="Genomic_DNA"/>
</dbReference>
<evidence type="ECO:0000313" key="2">
    <source>
        <dbReference type="Proteomes" id="UP000000420"/>
    </source>
</evidence>
<dbReference type="Proteomes" id="UP000000420">
    <property type="component" value="Chromosome"/>
</dbReference>
<protein>
    <submittedName>
        <fullName evidence="1">Uncharacterized protein</fullName>
    </submittedName>
</protein>
<dbReference type="AlphaFoldDB" id="A0A0H2X7P6"/>
<sequence>MTPDIDAQLKTLADELPELRRRHPDDFWDVFHARAEAITAAVQSKEDAAQVTKRIDDMLAANQLGPADPGA</sequence>
<reference evidence="1 2" key="1">
    <citation type="journal article" date="2005" name="Genome Res.">
        <title>Comparative and functional genomic analyses of the pathogenicity of phytopathogen Xanthomonas campestris pv. campestris.</title>
        <authorList>
            <person name="Qian W."/>
            <person name="Jia Y."/>
            <person name="Ren S.X."/>
            <person name="He Y.Q."/>
            <person name="Feng J.X."/>
            <person name="Lu L.F."/>
            <person name="Sun Q."/>
            <person name="Ying G."/>
            <person name="Tang D.J."/>
            <person name="Tang H."/>
            <person name="Wu W."/>
            <person name="Hao P."/>
            <person name="Wang L."/>
            <person name="Jiang B.L."/>
            <person name="Zeng S."/>
            <person name="Gu W.Y."/>
            <person name="Lu G."/>
            <person name="Rong L."/>
            <person name="Tian Y."/>
            <person name="Yao Z."/>
            <person name="Fu G."/>
            <person name="Chen B."/>
            <person name="Fang R."/>
            <person name="Qiang B."/>
            <person name="Chen Z."/>
            <person name="Zhao G.P."/>
            <person name="Tang J.L."/>
            <person name="He C."/>
        </authorList>
    </citation>
    <scope>NUCLEOTIDE SEQUENCE [LARGE SCALE GENOMIC DNA]</scope>
    <source>
        <strain evidence="1 2">8004</strain>
    </source>
</reference>
<dbReference type="KEGG" id="xcb:XC_2193"/>
<dbReference type="RefSeq" id="WP_011037154.1">
    <property type="nucleotide sequence ID" value="NC_007086.1"/>
</dbReference>
<evidence type="ECO:0000313" key="1">
    <source>
        <dbReference type="EMBL" id="AAY49249.1"/>
    </source>
</evidence>
<proteinExistence type="predicted"/>
<name>A0A0H2X7P6_XANC8</name>
<dbReference type="HOGENOM" id="CLU_2703951_0_0_6"/>
<organism evidence="1 2">
    <name type="scientific">Xanthomonas campestris pv. campestris (strain 8004)</name>
    <dbReference type="NCBI Taxonomy" id="314565"/>
    <lineage>
        <taxon>Bacteria</taxon>
        <taxon>Pseudomonadati</taxon>
        <taxon>Pseudomonadota</taxon>
        <taxon>Gammaproteobacteria</taxon>
        <taxon>Lysobacterales</taxon>
        <taxon>Lysobacteraceae</taxon>
        <taxon>Xanthomonas</taxon>
    </lineage>
</organism>
<gene>
    <name evidence="1" type="ordered locus">XC_2193</name>
</gene>
<accession>A0A0H2X7P6</accession>